<feature type="transmembrane region" description="Helical" evidence="1">
    <location>
        <begin position="191"/>
        <end position="213"/>
    </location>
</feature>
<dbReference type="Proteomes" id="UP000772434">
    <property type="component" value="Unassembled WGS sequence"/>
</dbReference>
<evidence type="ECO:0000313" key="2">
    <source>
        <dbReference type="EMBL" id="KAF9059539.1"/>
    </source>
</evidence>
<gene>
    <name evidence="2" type="ORF">BDP27DRAFT_1371365</name>
</gene>
<protein>
    <submittedName>
        <fullName evidence="2">Uncharacterized protein</fullName>
    </submittedName>
</protein>
<dbReference type="EMBL" id="JADNRY010000294">
    <property type="protein sequence ID" value="KAF9059539.1"/>
    <property type="molecule type" value="Genomic_DNA"/>
</dbReference>
<sequence>MSYDQRFTSSPPCQALPVNPSLNKLSLFNPSTMFYGSKTSSLHYLLKFNQYGPACLTQDILLSCRGLYFTAYFFAILSILRVYALFGQKRSLLILLCPFVIADIVDAFLAWFSTTVTASQGTYAEPFSSCFWGGNSSELEICQLIYILAEVLLLLLRLTFESIIFILTLIRTVHHLMQTRKYGINSIAEVVLRNGILYFFTIFITTSIPATFVLSDTVFSGGMILNKAEGVTFMFNASSLNVFANLLINRFVLNLRAFSHRTVQSSSKGSSNTNTPTLSALSFAESRFIGNMGAPLDFHQWDEVEDPETEVEREEGHIE</sequence>
<feature type="transmembrane region" description="Helical" evidence="1">
    <location>
        <begin position="144"/>
        <end position="170"/>
    </location>
</feature>
<feature type="transmembrane region" description="Helical" evidence="1">
    <location>
        <begin position="66"/>
        <end position="86"/>
    </location>
</feature>
<dbReference type="AlphaFoldDB" id="A0A9P5TYS9"/>
<accession>A0A9P5TYS9</accession>
<keyword evidence="1" id="KW-1133">Transmembrane helix</keyword>
<feature type="transmembrane region" description="Helical" evidence="1">
    <location>
        <begin position="93"/>
        <end position="112"/>
    </location>
</feature>
<name>A0A9P5TYS9_9AGAR</name>
<keyword evidence="1" id="KW-0472">Membrane</keyword>
<organism evidence="2 3">
    <name type="scientific">Rhodocollybia butyracea</name>
    <dbReference type="NCBI Taxonomy" id="206335"/>
    <lineage>
        <taxon>Eukaryota</taxon>
        <taxon>Fungi</taxon>
        <taxon>Dikarya</taxon>
        <taxon>Basidiomycota</taxon>
        <taxon>Agaricomycotina</taxon>
        <taxon>Agaricomycetes</taxon>
        <taxon>Agaricomycetidae</taxon>
        <taxon>Agaricales</taxon>
        <taxon>Marasmiineae</taxon>
        <taxon>Omphalotaceae</taxon>
        <taxon>Rhodocollybia</taxon>
    </lineage>
</organism>
<evidence type="ECO:0000313" key="3">
    <source>
        <dbReference type="Proteomes" id="UP000772434"/>
    </source>
</evidence>
<evidence type="ECO:0000256" key="1">
    <source>
        <dbReference type="SAM" id="Phobius"/>
    </source>
</evidence>
<feature type="transmembrane region" description="Helical" evidence="1">
    <location>
        <begin position="233"/>
        <end position="253"/>
    </location>
</feature>
<comment type="caution">
    <text evidence="2">The sequence shown here is derived from an EMBL/GenBank/DDBJ whole genome shotgun (WGS) entry which is preliminary data.</text>
</comment>
<proteinExistence type="predicted"/>
<keyword evidence="1" id="KW-0812">Transmembrane</keyword>
<keyword evidence="3" id="KW-1185">Reference proteome</keyword>
<reference evidence="2" key="1">
    <citation type="submission" date="2020-11" db="EMBL/GenBank/DDBJ databases">
        <authorList>
            <consortium name="DOE Joint Genome Institute"/>
            <person name="Ahrendt S."/>
            <person name="Riley R."/>
            <person name="Andreopoulos W."/>
            <person name="Labutti K."/>
            <person name="Pangilinan J."/>
            <person name="Ruiz-Duenas F.J."/>
            <person name="Barrasa J.M."/>
            <person name="Sanchez-Garcia M."/>
            <person name="Camarero S."/>
            <person name="Miyauchi S."/>
            <person name="Serrano A."/>
            <person name="Linde D."/>
            <person name="Babiker R."/>
            <person name="Drula E."/>
            <person name="Ayuso-Fernandez I."/>
            <person name="Pacheco R."/>
            <person name="Padilla G."/>
            <person name="Ferreira P."/>
            <person name="Barriuso J."/>
            <person name="Kellner H."/>
            <person name="Castanera R."/>
            <person name="Alfaro M."/>
            <person name="Ramirez L."/>
            <person name="Pisabarro A.G."/>
            <person name="Kuo A."/>
            <person name="Tritt A."/>
            <person name="Lipzen A."/>
            <person name="He G."/>
            <person name="Yan M."/>
            <person name="Ng V."/>
            <person name="Cullen D."/>
            <person name="Martin F."/>
            <person name="Rosso M.-N."/>
            <person name="Henrissat B."/>
            <person name="Hibbett D."/>
            <person name="Martinez A.T."/>
            <person name="Grigoriev I.V."/>
        </authorList>
    </citation>
    <scope>NUCLEOTIDE SEQUENCE</scope>
    <source>
        <strain evidence="2">AH 40177</strain>
    </source>
</reference>
<dbReference type="OrthoDB" id="2756573at2759"/>